<dbReference type="Pfam" id="PF13649">
    <property type="entry name" value="Methyltransf_25"/>
    <property type="match status" value="1"/>
</dbReference>
<dbReference type="EnsemblBacteria" id="ACC85343">
    <property type="protein sequence ID" value="ACC85343"/>
    <property type="gene ID" value="Npun_BR225"/>
</dbReference>
<dbReference type="SUPFAM" id="SSF53335">
    <property type="entry name" value="S-adenosyl-L-methionine-dependent methyltransferases"/>
    <property type="match status" value="1"/>
</dbReference>
<dbReference type="PANTHER" id="PTHR43861">
    <property type="entry name" value="TRANS-ACONITATE 2-METHYLTRANSFERASE-RELATED"/>
    <property type="match status" value="1"/>
</dbReference>
<keyword evidence="2 4" id="KW-0808">Transferase</keyword>
<dbReference type="PROSITE" id="PS51608">
    <property type="entry name" value="SAM_MT_UBIE"/>
    <property type="match status" value="1"/>
</dbReference>
<dbReference type="PANTHER" id="PTHR43861:SF1">
    <property type="entry name" value="TRANS-ACONITATE 2-METHYLTRANSFERASE"/>
    <property type="match status" value="1"/>
</dbReference>
<dbReference type="CDD" id="cd02440">
    <property type="entry name" value="AdoMet_MTases"/>
    <property type="match status" value="1"/>
</dbReference>
<geneLocation type="plasmid" evidence="4 5">
    <name>pNPUN02</name>
</geneLocation>
<reference evidence="5" key="1">
    <citation type="submission" date="2008-04" db="EMBL/GenBank/DDBJ databases">
        <title>Complete sequence of plasmid 2 of Nostoc punctiforme ATCC 29133.</title>
        <authorList>
            <consortium name="US DOE Joint Genome Institute"/>
            <person name="Copeland A."/>
            <person name="Lucas S."/>
            <person name="Lapidus A."/>
            <person name="Glavina del Rio T."/>
            <person name="Dalin E."/>
            <person name="Tice H."/>
            <person name="Pitluck S."/>
            <person name="Chain P."/>
            <person name="Malfatti S."/>
            <person name="Shin M."/>
            <person name="Vergez L."/>
            <person name="Schmutz J."/>
            <person name="Larimer F."/>
            <person name="Land M."/>
            <person name="Hauser L."/>
            <person name="Kyrpides N."/>
            <person name="Kim E."/>
            <person name="Meeks J.C."/>
            <person name="Elhai J."/>
            <person name="Campbell E.L."/>
            <person name="Thiel T."/>
            <person name="Longmire J."/>
            <person name="Potts M."/>
            <person name="Atlas R."/>
        </authorList>
    </citation>
    <scope>NUCLEOTIDE SEQUENCE [LARGE SCALE GENOMIC DNA]</scope>
    <source>
        <strain evidence="5">ATCC 29133 / PCC 73102</strain>
        <plasmid evidence="5">Plasmid pNPUN02</plasmid>
    </source>
</reference>
<dbReference type="KEGG" id="npu:Npun_BR225"/>
<dbReference type="AlphaFoldDB" id="B2JBN9"/>
<protein>
    <submittedName>
        <fullName evidence="4">Methyltransferase type 11</fullName>
        <ecNumber evidence="4">2.1.1.103</ecNumber>
    </submittedName>
</protein>
<evidence type="ECO:0000313" key="5">
    <source>
        <dbReference type="Proteomes" id="UP000001191"/>
    </source>
</evidence>
<dbReference type="PhylomeDB" id="B2JBN9"/>
<dbReference type="InterPro" id="IPR041698">
    <property type="entry name" value="Methyltransf_25"/>
</dbReference>
<dbReference type="GO" id="GO:0032259">
    <property type="term" value="P:methylation"/>
    <property type="evidence" value="ECO:0007669"/>
    <property type="project" value="UniProtKB-KW"/>
</dbReference>
<evidence type="ECO:0000256" key="2">
    <source>
        <dbReference type="ARBA" id="ARBA00022679"/>
    </source>
</evidence>
<dbReference type="HOGENOM" id="CLU_037990_2_6_3"/>
<keyword evidence="1 4" id="KW-0489">Methyltransferase</keyword>
<organism evidence="4 5">
    <name type="scientific">Nostoc punctiforme (strain ATCC 29133 / PCC 73102)</name>
    <dbReference type="NCBI Taxonomy" id="63737"/>
    <lineage>
        <taxon>Bacteria</taxon>
        <taxon>Bacillati</taxon>
        <taxon>Cyanobacteriota</taxon>
        <taxon>Cyanophyceae</taxon>
        <taxon>Nostocales</taxon>
        <taxon>Nostocaceae</taxon>
        <taxon>Nostoc</taxon>
    </lineage>
</organism>
<accession>B2JBN9</accession>
<sequence length="278" mass="30718">MSHQVELSEYKQQIADLYSRRSSTYDNGDWHPRIAHRLVEYAHIRPGQQVLDIATGTGMVALEAAQIVGAEGRVIGVDISTGMLEQARRKVAALGLSNVEFQLADAEALDFPLNSFDYIFCSSALIWMSDLVGALRLWYGLLKPKGLLGFHAFADTAFIEGVVAQRVLEKYGVSLLFSKPTGTVEKCQKMLQLAGFSEIEIKSELDGSYISLEKAKGMWIGNASSPVPGQYPNPLLQLTPEQLAQAKVEFDASLSALQTEQGIWNDLTIFYVFGRKPR</sequence>
<evidence type="ECO:0000256" key="1">
    <source>
        <dbReference type="ARBA" id="ARBA00022603"/>
    </source>
</evidence>
<dbReference type="InterPro" id="IPR029063">
    <property type="entry name" value="SAM-dependent_MTases_sf"/>
</dbReference>
<proteinExistence type="predicted"/>
<gene>
    <name evidence="4" type="ordered locus">Npun_BR225</name>
</gene>
<dbReference type="EC" id="2.1.1.103" evidence="4"/>
<dbReference type="OrthoDB" id="455741at2"/>
<dbReference type="Gene3D" id="3.40.50.150">
    <property type="entry name" value="Vaccinia Virus protein VP39"/>
    <property type="match status" value="1"/>
</dbReference>
<keyword evidence="4" id="KW-0614">Plasmid</keyword>
<keyword evidence="5" id="KW-1185">Reference proteome</keyword>
<evidence type="ECO:0000259" key="3">
    <source>
        <dbReference type="Pfam" id="PF13649"/>
    </source>
</evidence>
<dbReference type="GO" id="GO:0000234">
    <property type="term" value="F:phosphoethanolamine N-methyltransferase activity"/>
    <property type="evidence" value="ECO:0007669"/>
    <property type="project" value="UniProtKB-EC"/>
</dbReference>
<name>B2JBN9_NOSP7</name>
<dbReference type="EMBL" id="CP001039">
    <property type="protein sequence ID" value="ACC85343.1"/>
    <property type="molecule type" value="Genomic_DNA"/>
</dbReference>
<dbReference type="Proteomes" id="UP000001191">
    <property type="component" value="Plasmid pNPUN02"/>
</dbReference>
<dbReference type="InterPro" id="IPR004033">
    <property type="entry name" value="UbiE/COQ5_MeTrFase"/>
</dbReference>
<feature type="domain" description="Methyltransferase" evidence="3">
    <location>
        <begin position="50"/>
        <end position="146"/>
    </location>
</feature>
<evidence type="ECO:0000313" key="4">
    <source>
        <dbReference type="EMBL" id="ACC85343.1"/>
    </source>
</evidence>
<dbReference type="RefSeq" id="WP_012413347.1">
    <property type="nucleotide sequence ID" value="NC_010632.1"/>
</dbReference>